<proteinExistence type="inferred from homology"/>
<dbReference type="InterPro" id="IPR036388">
    <property type="entry name" value="WH-like_DNA-bd_sf"/>
</dbReference>
<dbReference type="InterPro" id="IPR013325">
    <property type="entry name" value="RNA_pol_sigma_r2"/>
</dbReference>
<keyword evidence="8" id="KW-1185">Reference proteome</keyword>
<dbReference type="EMBL" id="FOSR01000018">
    <property type="protein sequence ID" value="SFL18715.1"/>
    <property type="molecule type" value="Genomic_DNA"/>
</dbReference>
<keyword evidence="4" id="KW-0804">Transcription</keyword>
<dbReference type="InterPro" id="IPR039425">
    <property type="entry name" value="RNA_pol_sigma-70-like"/>
</dbReference>
<dbReference type="GO" id="GO:0006352">
    <property type="term" value="P:DNA-templated transcription initiation"/>
    <property type="evidence" value="ECO:0007669"/>
    <property type="project" value="InterPro"/>
</dbReference>
<evidence type="ECO:0000259" key="5">
    <source>
        <dbReference type="Pfam" id="PF04542"/>
    </source>
</evidence>
<dbReference type="Gene3D" id="1.10.1740.10">
    <property type="match status" value="1"/>
</dbReference>
<keyword evidence="3" id="KW-0731">Sigma factor</keyword>
<dbReference type="Pfam" id="PF04542">
    <property type="entry name" value="Sigma70_r2"/>
    <property type="match status" value="1"/>
</dbReference>
<evidence type="ECO:0000256" key="4">
    <source>
        <dbReference type="ARBA" id="ARBA00023163"/>
    </source>
</evidence>
<dbReference type="PANTHER" id="PTHR43133:SF63">
    <property type="entry name" value="RNA POLYMERASE SIGMA FACTOR FECI-RELATED"/>
    <property type="match status" value="1"/>
</dbReference>
<evidence type="ECO:0000256" key="3">
    <source>
        <dbReference type="ARBA" id="ARBA00023082"/>
    </source>
</evidence>
<comment type="similarity">
    <text evidence="1">Belongs to the sigma-70 factor family. ECF subfamily.</text>
</comment>
<evidence type="ECO:0000256" key="2">
    <source>
        <dbReference type="ARBA" id="ARBA00023015"/>
    </source>
</evidence>
<name>A0A1I4FLC1_9GAMM</name>
<sequence length="192" mass="21689">MHAKWDQVSIEPPPAPADGARAIAEAFDAFVREQRRPLLHFLRSRTPTEQDAEDVLQESLARLLRYRDSEAPAGWKPLLYRIAANVAHDQRRAATSRHSGDHVTLDDLDLAADDRSPEQRADCDQQLARLSEAIMALPPKCQRVYLLKRVYGFSRTQIAERCGISVKMVEKHITTAMALLKQKVGDSFPDTF</sequence>
<dbReference type="InterPro" id="IPR007627">
    <property type="entry name" value="RNA_pol_sigma70_r2"/>
</dbReference>
<dbReference type="AlphaFoldDB" id="A0A1I4FLC1"/>
<dbReference type="InterPro" id="IPR014284">
    <property type="entry name" value="RNA_pol_sigma-70_dom"/>
</dbReference>
<feature type="domain" description="RNA polymerase sigma-70 region 2" evidence="5">
    <location>
        <begin position="31"/>
        <end position="95"/>
    </location>
</feature>
<accession>A0A1I4FLC1</accession>
<dbReference type="Pfam" id="PF08281">
    <property type="entry name" value="Sigma70_r4_2"/>
    <property type="match status" value="1"/>
</dbReference>
<dbReference type="SUPFAM" id="SSF88659">
    <property type="entry name" value="Sigma3 and sigma4 domains of RNA polymerase sigma factors"/>
    <property type="match status" value="1"/>
</dbReference>
<evidence type="ECO:0000259" key="6">
    <source>
        <dbReference type="Pfam" id="PF08281"/>
    </source>
</evidence>
<dbReference type="Proteomes" id="UP000198725">
    <property type="component" value="Unassembled WGS sequence"/>
</dbReference>
<evidence type="ECO:0000256" key="1">
    <source>
        <dbReference type="ARBA" id="ARBA00010641"/>
    </source>
</evidence>
<dbReference type="PANTHER" id="PTHR43133">
    <property type="entry name" value="RNA POLYMERASE ECF-TYPE SIGMA FACTO"/>
    <property type="match status" value="1"/>
</dbReference>
<gene>
    <name evidence="7" type="ORF">SAMN05192579_11844</name>
</gene>
<dbReference type="InterPro" id="IPR013249">
    <property type="entry name" value="RNA_pol_sigma70_r4_t2"/>
</dbReference>
<organism evidence="7 8">
    <name type="scientific">Rhodanobacter glycinis</name>
    <dbReference type="NCBI Taxonomy" id="582702"/>
    <lineage>
        <taxon>Bacteria</taxon>
        <taxon>Pseudomonadati</taxon>
        <taxon>Pseudomonadota</taxon>
        <taxon>Gammaproteobacteria</taxon>
        <taxon>Lysobacterales</taxon>
        <taxon>Rhodanobacteraceae</taxon>
        <taxon>Rhodanobacter</taxon>
    </lineage>
</organism>
<reference evidence="8" key="1">
    <citation type="submission" date="2016-10" db="EMBL/GenBank/DDBJ databases">
        <authorList>
            <person name="Varghese N."/>
            <person name="Submissions S."/>
        </authorList>
    </citation>
    <scope>NUCLEOTIDE SEQUENCE [LARGE SCALE GENOMIC DNA]</scope>
    <source>
        <strain evidence="8">MO64</strain>
    </source>
</reference>
<dbReference type="SUPFAM" id="SSF88946">
    <property type="entry name" value="Sigma2 domain of RNA polymerase sigma factors"/>
    <property type="match status" value="1"/>
</dbReference>
<evidence type="ECO:0000313" key="7">
    <source>
        <dbReference type="EMBL" id="SFL18715.1"/>
    </source>
</evidence>
<dbReference type="RefSeq" id="WP_008212986.1">
    <property type="nucleotide sequence ID" value="NZ_FOSR01000018.1"/>
</dbReference>
<dbReference type="InterPro" id="IPR013324">
    <property type="entry name" value="RNA_pol_sigma_r3/r4-like"/>
</dbReference>
<dbReference type="GO" id="GO:0003677">
    <property type="term" value="F:DNA binding"/>
    <property type="evidence" value="ECO:0007669"/>
    <property type="project" value="InterPro"/>
</dbReference>
<keyword evidence="2" id="KW-0805">Transcription regulation</keyword>
<evidence type="ECO:0000313" key="8">
    <source>
        <dbReference type="Proteomes" id="UP000198725"/>
    </source>
</evidence>
<feature type="domain" description="RNA polymerase sigma factor 70 region 4 type 2" evidence="6">
    <location>
        <begin position="129"/>
        <end position="179"/>
    </location>
</feature>
<dbReference type="GO" id="GO:0016987">
    <property type="term" value="F:sigma factor activity"/>
    <property type="evidence" value="ECO:0007669"/>
    <property type="project" value="UniProtKB-KW"/>
</dbReference>
<dbReference type="Gene3D" id="1.10.10.10">
    <property type="entry name" value="Winged helix-like DNA-binding domain superfamily/Winged helix DNA-binding domain"/>
    <property type="match status" value="1"/>
</dbReference>
<dbReference type="NCBIfam" id="TIGR02937">
    <property type="entry name" value="sigma70-ECF"/>
    <property type="match status" value="1"/>
</dbReference>
<protein>
    <submittedName>
        <fullName evidence="7">RNA polymerase sigma-70 factor, ECF subfamily</fullName>
    </submittedName>
</protein>